<evidence type="ECO:0000313" key="3">
    <source>
        <dbReference type="Proteomes" id="UP000002429"/>
    </source>
</evidence>
<proteinExistence type="predicted"/>
<protein>
    <recommendedName>
        <fullName evidence="1">Conserved hypothetical protein CHP02391 domain-containing protein</fullName>
    </recommendedName>
</protein>
<sequence>MTGNITFTASQLEAIARALGDTGEGLTGSEIAYLLAKAHITDSDPLMTKWKRLFNAFAHCQNQLGHRRNVLAFIRFAMKPERFAHEAHRFEPLRANLNRALAFAALQVEPTGALAESDGVSTLVEAKRRAETLRTDLAARGLHEDVLSYCRAELVADNYFHAVLEATKSIAAKIRDKTGLVDDGALLVDRGLAGNPPMLAINELADESQWSEQRGFATLVKGVFGMFRNPTAHTPKILWNMTQRDAEDLLTLVSLIHRRLDDATMPPRI</sequence>
<dbReference type="GeneID" id="92822976"/>
<feature type="domain" description="Conserved hypothetical protein CHP02391" evidence="1">
    <location>
        <begin position="140"/>
        <end position="260"/>
    </location>
</feature>
<dbReference type="AlphaFoldDB" id="Q1L9J3"/>
<dbReference type="RefSeq" id="WP_011514918.1">
    <property type="nucleotide sequence ID" value="NC_006525.1"/>
</dbReference>
<keyword evidence="2" id="KW-0614">Plasmid</keyword>
<name>Q1L9J3_CUPMC</name>
<dbReference type="NCBIfam" id="TIGR02391">
    <property type="entry name" value="hypoth_ymh"/>
    <property type="match status" value="1"/>
</dbReference>
<dbReference type="Proteomes" id="UP000002429">
    <property type="component" value="Plasmid pMOL28"/>
</dbReference>
<dbReference type="InterPro" id="IPR012654">
    <property type="entry name" value="CHP02391"/>
</dbReference>
<gene>
    <name evidence="2" type="primary">ymh</name>
    <name evidence="2" type="ordered locus">Rmet_6324</name>
</gene>
<reference evidence="3" key="1">
    <citation type="journal article" date="2010" name="PLoS ONE">
        <title>The complete genome sequence of Cupriavidus metallidurans strain CH34, a master survivalist in harsh and anthropogenic environments.</title>
        <authorList>
            <person name="Janssen P.J."/>
            <person name="Van Houdt R."/>
            <person name="Moors H."/>
            <person name="Monsieurs P."/>
            <person name="Morin N."/>
            <person name="Michaux A."/>
            <person name="Benotmane M.A."/>
            <person name="Leys N."/>
            <person name="Vallaeys T."/>
            <person name="Lapidus A."/>
            <person name="Monchy S."/>
            <person name="Medigue C."/>
            <person name="Taghavi S."/>
            <person name="McCorkle S."/>
            <person name="Dunn J."/>
            <person name="van der Lelie D."/>
            <person name="Mergeay M."/>
        </authorList>
    </citation>
    <scope>NUCLEOTIDE SEQUENCE [LARGE SCALE GENOMIC DNA]</scope>
    <source>
        <strain evidence="3">ATCC 43123 / DSM 2839 / NBRC 102507 / CH34</strain>
    </source>
</reference>
<dbReference type="KEGG" id="rme:Rmet_6324"/>
<organism evidence="2 3">
    <name type="scientific">Cupriavidus metallidurans (strain ATCC 43123 / DSM 2839 / NBRC 102507 / CH34)</name>
    <name type="common">Ralstonia metallidurans</name>
    <dbReference type="NCBI Taxonomy" id="266264"/>
    <lineage>
        <taxon>Bacteria</taxon>
        <taxon>Pseudomonadati</taxon>
        <taxon>Pseudomonadota</taxon>
        <taxon>Betaproteobacteria</taxon>
        <taxon>Burkholderiales</taxon>
        <taxon>Burkholderiaceae</taxon>
        <taxon>Cupriavidus</taxon>
    </lineage>
</organism>
<evidence type="ECO:0000313" key="2">
    <source>
        <dbReference type="EMBL" id="ABF13183.1"/>
    </source>
</evidence>
<evidence type="ECO:0000259" key="1">
    <source>
        <dbReference type="Pfam" id="PF09509"/>
    </source>
</evidence>
<accession>Q1L9J3</accession>
<dbReference type="HOGENOM" id="CLU_089583_0_0_4"/>
<keyword evidence="3" id="KW-1185">Reference proteome</keyword>
<dbReference type="EMBL" id="CP000355">
    <property type="protein sequence ID" value="ABF13183.1"/>
    <property type="molecule type" value="Genomic_DNA"/>
</dbReference>
<dbReference type="Pfam" id="PF09509">
    <property type="entry name" value="Hypoth_Ymh"/>
    <property type="match status" value="1"/>
</dbReference>
<geneLocation type="plasmid" evidence="2 3">
    <name>pMOL28</name>
</geneLocation>